<dbReference type="AlphaFoldDB" id="Q5C4L7"/>
<reference evidence="1" key="1">
    <citation type="journal article" date="2006" name="PLoS Pathog.">
        <title>New perspectives on host-parasite interplay by comparative transcriptomic and proteomic analyses of Schistosoma japonicum.</title>
        <authorList>
            <person name="Liu F."/>
            <person name="Lu J."/>
            <person name="Hu W."/>
            <person name="Wang S.Y."/>
            <person name="Cui S.J."/>
            <person name="Chi M."/>
            <person name="Yan Q."/>
            <person name="Wang X.R."/>
            <person name="Song H.D."/>
            <person name="Xu X.N."/>
            <person name="Wang J.J."/>
            <person name="Zhang X.L."/>
            <person name="Zhang X."/>
            <person name="Wang Z.Q."/>
            <person name="Xue C.L."/>
            <person name="Brindley P.J."/>
            <person name="McManus D.P."/>
            <person name="Yang P.Y."/>
            <person name="Feng Z."/>
            <person name="Chen Z."/>
            <person name="Han Z.G."/>
        </authorList>
    </citation>
    <scope>NUCLEOTIDE SEQUENCE</scope>
</reference>
<sequence>MQDISTVFSNSVSNSCAFIRSGAPTIALRFAISSRFLASTRRRFSSSIRRNSCSFFLSASKASSASWRRLSASSRSRMALSSAARELHWDCLRASRIIWRAAACFSFSSFL</sequence>
<dbReference type="EMBL" id="AY809518">
    <property type="protein sequence ID" value="AAX25407.2"/>
    <property type="molecule type" value="mRNA"/>
</dbReference>
<protein>
    <submittedName>
        <fullName evidence="1">SJCHGC09632 protein</fullName>
    </submittedName>
</protein>
<proteinExistence type="evidence at transcript level"/>
<name>Q5C4L7_SCHJA</name>
<organism evidence="1">
    <name type="scientific">Schistosoma japonicum</name>
    <name type="common">Blood fluke</name>
    <dbReference type="NCBI Taxonomy" id="6182"/>
    <lineage>
        <taxon>Eukaryota</taxon>
        <taxon>Metazoa</taxon>
        <taxon>Spiralia</taxon>
        <taxon>Lophotrochozoa</taxon>
        <taxon>Platyhelminthes</taxon>
        <taxon>Trematoda</taxon>
        <taxon>Digenea</taxon>
        <taxon>Strigeidida</taxon>
        <taxon>Schistosomatoidea</taxon>
        <taxon>Schistosomatidae</taxon>
        <taxon>Schistosoma</taxon>
    </lineage>
</organism>
<feature type="non-terminal residue" evidence="1">
    <location>
        <position position="111"/>
    </location>
</feature>
<accession>Q5C4L7</accession>
<evidence type="ECO:0000313" key="1">
    <source>
        <dbReference type="EMBL" id="AAX25407.2"/>
    </source>
</evidence>